<proteinExistence type="predicted"/>
<gene>
    <name evidence="2" type="ORF">MNBD_GAMMA08-928</name>
</gene>
<evidence type="ECO:0000259" key="1">
    <source>
        <dbReference type="Pfam" id="PF13274"/>
    </source>
</evidence>
<dbReference type="Pfam" id="PF13274">
    <property type="entry name" value="SocA_Panacea"/>
    <property type="match status" value="1"/>
</dbReference>
<feature type="domain" description="Antitoxin SocA-like Panacea" evidence="1">
    <location>
        <begin position="28"/>
        <end position="120"/>
    </location>
</feature>
<accession>A0A3B0XTY8</accession>
<reference evidence="2" key="1">
    <citation type="submission" date="2018-06" db="EMBL/GenBank/DDBJ databases">
        <authorList>
            <person name="Zhirakovskaya E."/>
        </authorList>
    </citation>
    <scope>NUCLEOTIDE SEQUENCE</scope>
</reference>
<evidence type="ECO:0000313" key="2">
    <source>
        <dbReference type="EMBL" id="VAW66662.1"/>
    </source>
</evidence>
<organism evidence="2">
    <name type="scientific">hydrothermal vent metagenome</name>
    <dbReference type="NCBI Taxonomy" id="652676"/>
    <lineage>
        <taxon>unclassified sequences</taxon>
        <taxon>metagenomes</taxon>
        <taxon>ecological metagenomes</taxon>
    </lineage>
</organism>
<dbReference type="AlphaFoldDB" id="A0A3B0XTY8"/>
<sequence>MADVQDLARYFILLDSQNEGDGISNLKLQKLVYYAQGFFCALYNAPIFENNIEAWTHGPVVPELYHHYKSHGSNPVPLNPQFDIQALNENEIELAVEIFEVFGQYSAWRLRDMTHEEPPWINHKDIAGIIPQEELAEYFKTRLN</sequence>
<protein>
    <recommendedName>
        <fullName evidence="1">Antitoxin SocA-like Panacea domain-containing protein</fullName>
    </recommendedName>
</protein>
<dbReference type="EMBL" id="UOFH01000352">
    <property type="protein sequence ID" value="VAW66662.1"/>
    <property type="molecule type" value="Genomic_DNA"/>
</dbReference>
<name>A0A3B0XTY8_9ZZZZ</name>
<dbReference type="InterPro" id="IPR025272">
    <property type="entry name" value="SocA_Panacea"/>
</dbReference>